<name>A0A3Q0KV09_SCHMA</name>
<dbReference type="AlphaFoldDB" id="A0A3Q0KV09"/>
<dbReference type="CTD" id="29830685"/>
<evidence type="ECO:0000313" key="2">
    <source>
        <dbReference type="WBParaSite" id="Smp_203990.1"/>
    </source>
</evidence>
<dbReference type="Proteomes" id="UP000008854">
    <property type="component" value="Unassembled WGS sequence"/>
</dbReference>
<dbReference type="KEGG" id="smm:Smp_203990"/>
<reference evidence="2" key="2">
    <citation type="submission" date="2018-12" db="UniProtKB">
        <authorList>
            <consortium name="WormBaseParasite"/>
        </authorList>
    </citation>
    <scope>IDENTIFICATION</scope>
    <source>
        <strain evidence="2">Puerto Rican</strain>
    </source>
</reference>
<dbReference type="GeneID" id="29830685"/>
<protein>
    <submittedName>
        <fullName evidence="2">Transposase</fullName>
    </submittedName>
</protein>
<dbReference type="InParanoid" id="A0A3Q0KV09"/>
<accession>A0A3Q0KV09</accession>
<dbReference type="WBParaSite" id="Smp_203990.1">
    <property type="protein sequence ID" value="Smp_203990.1"/>
    <property type="gene ID" value="Smp_203990"/>
</dbReference>
<organism evidence="1 2">
    <name type="scientific">Schistosoma mansoni</name>
    <name type="common">Blood fluke</name>
    <dbReference type="NCBI Taxonomy" id="6183"/>
    <lineage>
        <taxon>Eukaryota</taxon>
        <taxon>Metazoa</taxon>
        <taxon>Spiralia</taxon>
        <taxon>Lophotrochozoa</taxon>
        <taxon>Platyhelminthes</taxon>
        <taxon>Trematoda</taxon>
        <taxon>Digenea</taxon>
        <taxon>Strigeidida</taxon>
        <taxon>Schistosomatoidea</taxon>
        <taxon>Schistosomatidae</taxon>
        <taxon>Schistosoma</taxon>
    </lineage>
</organism>
<dbReference type="RefSeq" id="XP_018655501.1">
    <property type="nucleotide sequence ID" value="XM_018790127.1"/>
</dbReference>
<evidence type="ECO:0000313" key="1">
    <source>
        <dbReference type="Proteomes" id="UP000008854"/>
    </source>
</evidence>
<keyword evidence="1" id="KW-1185">Reference proteome</keyword>
<proteinExistence type="predicted"/>
<reference evidence="1" key="1">
    <citation type="journal article" date="2012" name="PLoS Negl. Trop. Dis.">
        <title>A systematically improved high quality genome and transcriptome of the human blood fluke Schistosoma mansoni.</title>
        <authorList>
            <person name="Protasio A.V."/>
            <person name="Tsai I.J."/>
            <person name="Babbage A."/>
            <person name="Nichol S."/>
            <person name="Hunt M."/>
            <person name="Aslett M.A."/>
            <person name="De Silva N."/>
            <person name="Velarde G.S."/>
            <person name="Anderson T.J."/>
            <person name="Clark R.C."/>
            <person name="Davidson C."/>
            <person name="Dillon G.P."/>
            <person name="Holroyd N.E."/>
            <person name="LoVerde P.T."/>
            <person name="Lloyd C."/>
            <person name="McQuillan J."/>
            <person name="Oliveira G."/>
            <person name="Otto T.D."/>
            <person name="Parker-Manuel S.J."/>
            <person name="Quail M.A."/>
            <person name="Wilson R.A."/>
            <person name="Zerlotini A."/>
            <person name="Dunne D.W."/>
            <person name="Berriman M."/>
        </authorList>
    </citation>
    <scope>NUCLEOTIDE SEQUENCE [LARGE SCALE GENOMIC DNA]</scope>
    <source>
        <strain evidence="1">Puerto Rican</strain>
    </source>
</reference>
<sequence>MARCGQSVWYIYSVCLRIMIHIAEAVIGVLDLNGYARQIAGPTSALDCSYGFRVIGPIDNFLLSDWRGSARSYIKQGTHASIRYNIFINNFLTIIFGKVRFEKQSVTKLFFLQKSVSKIES</sequence>